<dbReference type="Pfam" id="PF02594">
    <property type="entry name" value="DUF167"/>
    <property type="match status" value="1"/>
</dbReference>
<dbReference type="GO" id="GO:0005737">
    <property type="term" value="C:cytoplasm"/>
    <property type="evidence" value="ECO:0007669"/>
    <property type="project" value="TreeGrafter"/>
</dbReference>
<dbReference type="InterPro" id="IPR003746">
    <property type="entry name" value="DUF167"/>
</dbReference>
<dbReference type="SUPFAM" id="SSF69786">
    <property type="entry name" value="YggU-like"/>
    <property type="match status" value="1"/>
</dbReference>
<dbReference type="HOGENOM" id="CLU_130694_5_0_4"/>
<comment type="similarity">
    <text evidence="1 2">Belongs to the UPF0235 family.</text>
</comment>
<protein>
    <recommendedName>
        <fullName evidence="2">UPF0235 protein Rfer_0749</fullName>
    </recommendedName>
</protein>
<dbReference type="Proteomes" id="UP000008332">
    <property type="component" value="Chromosome"/>
</dbReference>
<evidence type="ECO:0000313" key="4">
    <source>
        <dbReference type="Proteomes" id="UP000008332"/>
    </source>
</evidence>
<keyword evidence="4" id="KW-1185">Reference proteome</keyword>
<dbReference type="KEGG" id="rfr:Rfer_0749"/>
<dbReference type="NCBIfam" id="TIGR00251">
    <property type="entry name" value="DUF167 family protein"/>
    <property type="match status" value="1"/>
</dbReference>
<evidence type="ECO:0000313" key="3">
    <source>
        <dbReference type="EMBL" id="ABD68499.1"/>
    </source>
</evidence>
<organism evidence="3 4">
    <name type="scientific">Albidiferax ferrireducens (strain ATCC BAA-621 / DSM 15236 / T118)</name>
    <name type="common">Rhodoferax ferrireducens</name>
    <dbReference type="NCBI Taxonomy" id="338969"/>
    <lineage>
        <taxon>Bacteria</taxon>
        <taxon>Pseudomonadati</taxon>
        <taxon>Pseudomonadota</taxon>
        <taxon>Betaproteobacteria</taxon>
        <taxon>Burkholderiales</taxon>
        <taxon>Comamonadaceae</taxon>
        <taxon>Rhodoferax</taxon>
    </lineage>
</organism>
<dbReference type="OrthoDB" id="9800587at2"/>
<dbReference type="PANTHER" id="PTHR13420:SF7">
    <property type="entry name" value="UPF0235 PROTEIN C15ORF40"/>
    <property type="match status" value="1"/>
</dbReference>
<sequence>MSRASKNATGDSFFAWDGDVLVINILGKPSASKDAIGKPFGKQLKVSVAAAPVAGRATDHMVRFLAVQFGVSASDIEVVFGRMNVNKQVRIKAPTRLPAVFAQGSLLMDDDEGK</sequence>
<dbReference type="SMART" id="SM01152">
    <property type="entry name" value="DUF167"/>
    <property type="match status" value="1"/>
</dbReference>
<evidence type="ECO:0000256" key="1">
    <source>
        <dbReference type="ARBA" id="ARBA00010364"/>
    </source>
</evidence>
<dbReference type="RefSeq" id="WP_011463072.1">
    <property type="nucleotide sequence ID" value="NC_007908.1"/>
</dbReference>
<proteinExistence type="inferred from homology"/>
<dbReference type="AlphaFoldDB" id="Q220Q4"/>
<reference evidence="4" key="1">
    <citation type="submission" date="2006-02" db="EMBL/GenBank/DDBJ databases">
        <title>Complete sequence of chromosome of Rhodoferax ferrireducens DSM 15236.</title>
        <authorList>
            <person name="Copeland A."/>
            <person name="Lucas S."/>
            <person name="Lapidus A."/>
            <person name="Barry K."/>
            <person name="Detter J.C."/>
            <person name="Glavina del Rio T."/>
            <person name="Hammon N."/>
            <person name="Israni S."/>
            <person name="Pitluck S."/>
            <person name="Brettin T."/>
            <person name="Bruce D."/>
            <person name="Han C."/>
            <person name="Tapia R."/>
            <person name="Gilna P."/>
            <person name="Kiss H."/>
            <person name="Schmutz J."/>
            <person name="Larimer F."/>
            <person name="Land M."/>
            <person name="Kyrpides N."/>
            <person name="Ivanova N."/>
            <person name="Richardson P."/>
        </authorList>
    </citation>
    <scope>NUCLEOTIDE SEQUENCE [LARGE SCALE GENOMIC DNA]</scope>
    <source>
        <strain evidence="4">ATCC BAA-621 / DSM 15236 / T118</strain>
    </source>
</reference>
<dbReference type="Gene3D" id="3.30.1200.10">
    <property type="entry name" value="YggU-like"/>
    <property type="match status" value="1"/>
</dbReference>
<gene>
    <name evidence="3" type="ordered locus">Rfer_0749</name>
</gene>
<name>Q220Q4_ALBFT</name>
<evidence type="ECO:0000256" key="2">
    <source>
        <dbReference type="HAMAP-Rule" id="MF_00634"/>
    </source>
</evidence>
<dbReference type="HAMAP" id="MF_00634">
    <property type="entry name" value="UPF0235"/>
    <property type="match status" value="1"/>
</dbReference>
<dbReference type="EMBL" id="CP000267">
    <property type="protein sequence ID" value="ABD68499.1"/>
    <property type="molecule type" value="Genomic_DNA"/>
</dbReference>
<dbReference type="eggNOG" id="COG1872">
    <property type="taxonomic scope" value="Bacteria"/>
</dbReference>
<dbReference type="PANTHER" id="PTHR13420">
    <property type="entry name" value="UPF0235 PROTEIN C15ORF40"/>
    <property type="match status" value="1"/>
</dbReference>
<dbReference type="InterPro" id="IPR036591">
    <property type="entry name" value="YggU-like_sf"/>
</dbReference>
<dbReference type="STRING" id="338969.Rfer_0749"/>
<accession>Q220Q4</accession>